<dbReference type="EMBL" id="AQHR01000110">
    <property type="protein sequence ID" value="EON75086.1"/>
    <property type="molecule type" value="Genomic_DNA"/>
</dbReference>
<dbReference type="RefSeq" id="WP_010856370.1">
    <property type="nucleotide sequence ID" value="NZ_AQHR01000110.1"/>
</dbReference>
<evidence type="ECO:0000313" key="1">
    <source>
        <dbReference type="EMBL" id="EON75086.1"/>
    </source>
</evidence>
<name>R7ZLX2_9BACT</name>
<gene>
    <name evidence="1" type="ORF">ADIS_4257</name>
</gene>
<keyword evidence="2" id="KW-1185">Reference proteome</keyword>
<protein>
    <submittedName>
        <fullName evidence="1">Uncharacterized protein</fullName>
    </submittedName>
</protein>
<dbReference type="AlphaFoldDB" id="R7ZLX2"/>
<dbReference type="Proteomes" id="UP000013909">
    <property type="component" value="Unassembled WGS sequence"/>
</dbReference>
<comment type="caution">
    <text evidence="1">The sequence shown here is derived from an EMBL/GenBank/DDBJ whole genome shotgun (WGS) entry which is preliminary data.</text>
</comment>
<dbReference type="OrthoDB" id="839721at2"/>
<accession>R7ZLX2</accession>
<evidence type="ECO:0000313" key="2">
    <source>
        <dbReference type="Proteomes" id="UP000013909"/>
    </source>
</evidence>
<proteinExistence type="predicted"/>
<sequence length="312" mass="33096">MRQTLIKNWKSVGVGNLNSNGFPVLSKQRLLILAAVLLMFASCDSLDAGDEQIQPSNFSTEIEELTKIYSNGIDIALSAVENYTPNPKSIDLQANGDKLFAEIAHAMAQEMIGLEGHDKDEFLAGFHGLWGGGSNPNARTRVDAFNSGDYFTPNQTAMLDPFIRNVELSDDPFVTKSTAQAFQTQIINSNSLNYEEKLGLLSVSTGTLVYADFVLEGGIDRFRRVLLPESGGEFQTSGCSVNTRSVLADGVVGLVAYATAACYSGATVGTVTFPIVGTVTGCVSAAVVGGAGGFITGVTYGIASQLLTSCFR</sequence>
<organism evidence="1 2">
    <name type="scientific">Lunatimonas lonarensis</name>
    <dbReference type="NCBI Taxonomy" id="1232681"/>
    <lineage>
        <taxon>Bacteria</taxon>
        <taxon>Pseudomonadati</taxon>
        <taxon>Bacteroidota</taxon>
        <taxon>Cytophagia</taxon>
        <taxon>Cytophagales</taxon>
        <taxon>Cyclobacteriaceae</taxon>
    </lineage>
</organism>
<reference evidence="1 2" key="1">
    <citation type="submission" date="2013-02" db="EMBL/GenBank/DDBJ databases">
        <title>A novel strain isolated from Lonar lake, Maharashtra, India.</title>
        <authorList>
            <person name="Singh A."/>
        </authorList>
    </citation>
    <scope>NUCLEOTIDE SEQUENCE [LARGE SCALE GENOMIC DNA]</scope>
    <source>
        <strain evidence="1 2">AK24</strain>
    </source>
</reference>